<feature type="non-terminal residue" evidence="1">
    <location>
        <position position="295"/>
    </location>
</feature>
<organism evidence="1">
    <name type="scientific">marine sediment metagenome</name>
    <dbReference type="NCBI Taxonomy" id="412755"/>
    <lineage>
        <taxon>unclassified sequences</taxon>
        <taxon>metagenomes</taxon>
        <taxon>ecological metagenomes</taxon>
    </lineage>
</organism>
<reference evidence="1" key="1">
    <citation type="journal article" date="2014" name="Front. Microbiol.">
        <title>High frequency of phylogenetically diverse reductive dehalogenase-homologous genes in deep subseafloor sedimentary metagenomes.</title>
        <authorList>
            <person name="Kawai M."/>
            <person name="Futagami T."/>
            <person name="Toyoda A."/>
            <person name="Takaki Y."/>
            <person name="Nishi S."/>
            <person name="Hori S."/>
            <person name="Arai W."/>
            <person name="Tsubouchi T."/>
            <person name="Morono Y."/>
            <person name="Uchiyama I."/>
            <person name="Ito T."/>
            <person name="Fujiyama A."/>
            <person name="Inagaki F."/>
            <person name="Takami H."/>
        </authorList>
    </citation>
    <scope>NUCLEOTIDE SEQUENCE</scope>
    <source>
        <strain evidence="1">Expedition CK06-06</strain>
    </source>
</reference>
<evidence type="ECO:0000313" key="1">
    <source>
        <dbReference type="EMBL" id="GAG85911.1"/>
    </source>
</evidence>
<protein>
    <submittedName>
        <fullName evidence="1">Uncharacterized protein</fullName>
    </submittedName>
</protein>
<dbReference type="EMBL" id="BART01019416">
    <property type="protein sequence ID" value="GAG85911.1"/>
    <property type="molecule type" value="Genomic_DNA"/>
</dbReference>
<comment type="caution">
    <text evidence="1">The sequence shown here is derived from an EMBL/GenBank/DDBJ whole genome shotgun (WGS) entry which is preliminary data.</text>
</comment>
<feature type="non-terminal residue" evidence="1">
    <location>
        <position position="1"/>
    </location>
</feature>
<gene>
    <name evidence="1" type="ORF">S01H4_36344</name>
</gene>
<dbReference type="AlphaFoldDB" id="X1CNT4"/>
<proteinExistence type="predicted"/>
<sequence>ELDTFGCSLGLGLEEKWRLEKAVAPRLFSDLVCEVVCERGLTAQKSVWLRELRERLQIEATVLCAGRAPRLGSAYRQMLGQLLAHPLPPAQVLDHLRRFEQATGLTPEQSARLASGAAPRLFGVAVGCCGQDAASSESDLNTLWQLAGALGIPEADCQQATARLGRDVALRQIRSGALPRTESVLHLHSTELCHFEEPCDYASTSPTSNMHLSGTLTVTNSRVILRGEEKSFEFSASKILKVDAYSDAVDLTVSVGRGQGRYYVDDGERLAAILETLIGSYAREDFATLEAGRSR</sequence>
<name>X1CNT4_9ZZZZ</name>
<accession>X1CNT4</accession>